<protein>
    <recommendedName>
        <fullName evidence="5">SnoaL-like domain-containing protein</fullName>
    </recommendedName>
</protein>
<feature type="compositionally biased region" description="Polar residues" evidence="1">
    <location>
        <begin position="164"/>
        <end position="200"/>
    </location>
</feature>
<sequence>MLLFALILAFMSLTATAASTLTDFFLVTTSSPAKFSNIRALPDVNATSLFDPYMFYNSAYFLRLIGPGYGSLPCFSLIDGFLTTDVTGPHGQGKYQYWSHSVSEHLPFWFNDGLVTGGRTLSLENGFLLGVEGDVEGWRVCPGDLEQQVLVWKGNDTGCVQRLPTPTNSEPSDDTSCQTASSKPNATGSNDTAPKEPSTSASTSIASFLADLSWQFLDAFNARDFECLHLLTHFSTTFTASAPGQIPCTSVTELLCNRAALVAKFPDLQLVFLSGNTEVRDETGYAEVYIFTEILGMPVGVRRQVLNVLKWRREERRKWRCVEFTFMARWPVEEGRG</sequence>
<accession>A0A6A6CJU5</accession>
<evidence type="ECO:0000256" key="1">
    <source>
        <dbReference type="SAM" id="MobiDB-lite"/>
    </source>
</evidence>
<reference evidence="3" key="1">
    <citation type="journal article" date="2020" name="Stud. Mycol.">
        <title>101 Dothideomycetes genomes: a test case for predicting lifestyles and emergence of pathogens.</title>
        <authorList>
            <person name="Haridas S."/>
            <person name="Albert R."/>
            <person name="Binder M."/>
            <person name="Bloem J."/>
            <person name="Labutti K."/>
            <person name="Salamov A."/>
            <person name="Andreopoulos B."/>
            <person name="Baker S."/>
            <person name="Barry K."/>
            <person name="Bills G."/>
            <person name="Bluhm B."/>
            <person name="Cannon C."/>
            <person name="Castanera R."/>
            <person name="Culley D."/>
            <person name="Daum C."/>
            <person name="Ezra D."/>
            <person name="Gonzalez J."/>
            <person name="Henrissat B."/>
            <person name="Kuo A."/>
            <person name="Liang C."/>
            <person name="Lipzen A."/>
            <person name="Lutzoni F."/>
            <person name="Magnuson J."/>
            <person name="Mondo S."/>
            <person name="Nolan M."/>
            <person name="Ohm R."/>
            <person name="Pangilinan J."/>
            <person name="Park H.-J."/>
            <person name="Ramirez L."/>
            <person name="Alfaro M."/>
            <person name="Sun H."/>
            <person name="Tritt A."/>
            <person name="Yoshinaga Y."/>
            <person name="Zwiers L.-H."/>
            <person name="Turgeon B."/>
            <person name="Goodwin S."/>
            <person name="Spatafora J."/>
            <person name="Crous P."/>
            <person name="Grigoriev I."/>
        </authorList>
    </citation>
    <scope>NUCLEOTIDE SEQUENCE</scope>
    <source>
        <strain evidence="3">ATCC 36951</strain>
    </source>
</reference>
<dbReference type="EMBL" id="ML993599">
    <property type="protein sequence ID" value="KAF2165706.1"/>
    <property type="molecule type" value="Genomic_DNA"/>
</dbReference>
<feature type="chain" id="PRO_5025402811" description="SnoaL-like domain-containing protein" evidence="2">
    <location>
        <begin position="18"/>
        <end position="337"/>
    </location>
</feature>
<evidence type="ECO:0000256" key="2">
    <source>
        <dbReference type="SAM" id="SignalP"/>
    </source>
</evidence>
<evidence type="ECO:0008006" key="5">
    <source>
        <dbReference type="Google" id="ProtNLM"/>
    </source>
</evidence>
<dbReference type="Proteomes" id="UP000799537">
    <property type="component" value="Unassembled WGS sequence"/>
</dbReference>
<evidence type="ECO:0000313" key="3">
    <source>
        <dbReference type="EMBL" id="KAF2165706.1"/>
    </source>
</evidence>
<keyword evidence="4" id="KW-1185">Reference proteome</keyword>
<dbReference type="GeneID" id="54560314"/>
<feature type="region of interest" description="Disordered" evidence="1">
    <location>
        <begin position="162"/>
        <end position="200"/>
    </location>
</feature>
<gene>
    <name evidence="3" type="ORF">M409DRAFT_23996</name>
</gene>
<evidence type="ECO:0000313" key="4">
    <source>
        <dbReference type="Proteomes" id="UP000799537"/>
    </source>
</evidence>
<feature type="signal peptide" evidence="2">
    <location>
        <begin position="1"/>
        <end position="17"/>
    </location>
</feature>
<organism evidence="3 4">
    <name type="scientific">Zasmidium cellare ATCC 36951</name>
    <dbReference type="NCBI Taxonomy" id="1080233"/>
    <lineage>
        <taxon>Eukaryota</taxon>
        <taxon>Fungi</taxon>
        <taxon>Dikarya</taxon>
        <taxon>Ascomycota</taxon>
        <taxon>Pezizomycotina</taxon>
        <taxon>Dothideomycetes</taxon>
        <taxon>Dothideomycetidae</taxon>
        <taxon>Mycosphaerellales</taxon>
        <taxon>Mycosphaerellaceae</taxon>
        <taxon>Zasmidium</taxon>
    </lineage>
</organism>
<keyword evidence="2" id="KW-0732">Signal</keyword>
<proteinExistence type="predicted"/>
<dbReference type="RefSeq" id="XP_033666595.1">
    <property type="nucleotide sequence ID" value="XM_033807042.1"/>
</dbReference>
<dbReference type="AlphaFoldDB" id="A0A6A6CJU5"/>
<name>A0A6A6CJU5_ZASCE</name>
<dbReference type="OrthoDB" id="5317242at2759"/>